<gene>
    <name evidence="1" type="ORF">M493_09057</name>
</gene>
<accession>V5LVR6</accession>
<dbReference type="EMBL" id="CP006254">
    <property type="protein sequence ID" value="AHA58141.1"/>
    <property type="molecule type" value="Genomic_DNA"/>
</dbReference>
<proteinExistence type="predicted"/>
<name>V5LVR6_GEOG3</name>
<keyword evidence="2" id="KW-1185">Reference proteome</keyword>
<evidence type="ECO:0000313" key="2">
    <source>
        <dbReference type="Proteomes" id="UP000015500"/>
    </source>
</evidence>
<evidence type="ECO:0000313" key="1">
    <source>
        <dbReference type="EMBL" id="AHA58141.1"/>
    </source>
</evidence>
<dbReference type="STRING" id="1921421.M493_09057"/>
<organism evidence="1 2">
    <name type="scientific">Geobacillus genomosp. 3</name>
    <dbReference type="NCBI Taxonomy" id="1921421"/>
    <lineage>
        <taxon>Bacteria</taxon>
        <taxon>Bacillati</taxon>
        <taxon>Bacillota</taxon>
        <taxon>Bacilli</taxon>
        <taxon>Bacillales</taxon>
        <taxon>Anoxybacillaceae</taxon>
        <taxon>Geobacillus</taxon>
    </lineage>
</organism>
<dbReference type="HOGENOM" id="CLU_2953933_0_0_9"/>
<dbReference type="RefSeq" id="WP_023817618.1">
    <property type="nucleotide sequence ID" value="NC_022080.4"/>
</dbReference>
<sequence length="59" mass="6997">MPLGVQLTAIDSELDLFWKFRDVLLANDRYRVEYDELKKQHEGKTWKNIDKRNNGFLGA</sequence>
<dbReference type="Proteomes" id="UP000015500">
    <property type="component" value="Chromosome"/>
</dbReference>
<protein>
    <submittedName>
        <fullName evidence="1">Uncharacterized protein</fullName>
    </submittedName>
</protein>
<dbReference type="KEGG" id="gjf:M493_09057"/>
<reference evidence="1 2" key="1">
    <citation type="journal article" date="2014" name="Genome Announc.">
        <title>Complete Genome Sequence of the Thermophilic Polychlorinated Biphenyl Degrader Geobacillus sp. Strain JF8 (NBRC 109937).</title>
        <authorList>
            <person name="Shintani M."/>
            <person name="Ohtsubo Y."/>
            <person name="Fukuda K."/>
            <person name="Hosoyama A."/>
            <person name="Ohji S."/>
            <person name="Yamazoe A."/>
            <person name="Fujita N."/>
            <person name="Nagata Y."/>
            <person name="Tsuda M."/>
            <person name="Hatta T."/>
            <person name="Kimbara K."/>
        </authorList>
    </citation>
    <scope>NUCLEOTIDE SEQUENCE [LARGE SCALE GENOMIC DNA]</scope>
    <source>
        <strain evidence="1 2">JF8</strain>
    </source>
</reference>
<dbReference type="AlphaFoldDB" id="V5LVR6"/>